<comment type="caution">
    <text evidence="1">The sequence shown here is derived from an EMBL/GenBank/DDBJ whole genome shotgun (WGS) entry which is preliminary data.</text>
</comment>
<dbReference type="RefSeq" id="WP_275780168.1">
    <property type="nucleotide sequence ID" value="NZ_BAABDE010000016.1"/>
</dbReference>
<sequence length="133" mass="14719">MSNPSAAPSPQTVQIPERAHAVGPGWRQLLDHLHHQIHAIAPGYRLVDLTEKLGGLRLHVENPGGTTDTLHSLIDSARTESVRTCEFCGAPGRIRTRNDRLGGWRKTVCDTCHSAWSAHRLMIVHGVVRARDR</sequence>
<reference evidence="2" key="1">
    <citation type="journal article" date="2019" name="Int. J. Syst. Evol. Microbiol.">
        <title>The Global Catalogue of Microorganisms (GCM) 10K type strain sequencing project: providing services to taxonomists for standard genome sequencing and annotation.</title>
        <authorList>
            <consortium name="The Broad Institute Genomics Platform"/>
            <consortium name="The Broad Institute Genome Sequencing Center for Infectious Disease"/>
            <person name="Wu L."/>
            <person name="Ma J."/>
        </authorList>
    </citation>
    <scope>NUCLEOTIDE SEQUENCE [LARGE SCALE GENOMIC DNA]</scope>
    <source>
        <strain evidence="2">JCM 17138</strain>
    </source>
</reference>
<organism evidence="1 2">
    <name type="scientific">Streptomyces coacervatus</name>
    <dbReference type="NCBI Taxonomy" id="647381"/>
    <lineage>
        <taxon>Bacteria</taxon>
        <taxon>Bacillati</taxon>
        <taxon>Actinomycetota</taxon>
        <taxon>Actinomycetes</taxon>
        <taxon>Kitasatosporales</taxon>
        <taxon>Streptomycetaceae</taxon>
        <taxon>Streptomyces</taxon>
    </lineage>
</organism>
<protein>
    <submittedName>
        <fullName evidence="1">Uncharacterized protein</fullName>
    </submittedName>
</protein>
<evidence type="ECO:0000313" key="2">
    <source>
        <dbReference type="Proteomes" id="UP001501009"/>
    </source>
</evidence>
<gene>
    <name evidence="1" type="ORF">GCM10022403_034360</name>
</gene>
<keyword evidence="2" id="KW-1185">Reference proteome</keyword>
<dbReference type="Proteomes" id="UP001501009">
    <property type="component" value="Unassembled WGS sequence"/>
</dbReference>
<dbReference type="EMBL" id="BAABDE010000016">
    <property type="protein sequence ID" value="GAA3797615.1"/>
    <property type="molecule type" value="Genomic_DNA"/>
</dbReference>
<name>A0ABP7HMQ4_9ACTN</name>
<evidence type="ECO:0000313" key="1">
    <source>
        <dbReference type="EMBL" id="GAA3797615.1"/>
    </source>
</evidence>
<accession>A0ABP7HMQ4</accession>
<proteinExistence type="predicted"/>